<dbReference type="InterPro" id="IPR028031">
    <property type="entry name" value="DUF4460"/>
</dbReference>
<name>A0AAD9K066_9ANNE</name>
<sequence>MLYKMQTRVLLPKQCFSVLKQLRRYITSGQTAAALRPFYFAVHPDLFGQYPKERAVNEESLKHLNEYFEKLQAKKQVQPLILKFYLRNTRAKSLTKGHAQKVHIQLRQCSISESIKTVLTSCGLPLDYVNKIPPSRKKQEPIFHQPVTWDPSFHAVYGMRSPDGSTDRQNITLSSWFEKNFSVAQKRQRGIEPIHQDVSRLRHELLDLTGITNVIWDSTWSQTQHRATLRSLLKLCKQHKYLCLKDRVIVLSDATGVCSNGNVMLKSNEVAANWLWILQHVSQYTPLVNKLPASELYLSTLLKGVNIVRRSKRPPLVQIYLQELRRLSSAIRDELKSSSVSVEGDNSDLDIIVECVTGPLVVAPSGLIQVPSLSPGFLVVDFFKKHSHKARRLKITYHRTRMLCESLIGQCYSKLKLNSLTYKENILPDQVITCCNNLLEDGSNQSLPLDGASIQITNFFSVTSEGQMCIPWNYR</sequence>
<dbReference type="PANTHER" id="PTHR31596">
    <property type="entry name" value="T-CELL ACTIVATION INHIBITOR, MITOCHONDRIAL"/>
    <property type="match status" value="1"/>
</dbReference>
<keyword evidence="4" id="KW-1185">Reference proteome</keyword>
<dbReference type="EMBL" id="JAODUP010000112">
    <property type="protein sequence ID" value="KAK2161653.1"/>
    <property type="molecule type" value="Genomic_DNA"/>
</dbReference>
<dbReference type="InterPro" id="IPR027986">
    <property type="entry name" value="TCAIM"/>
</dbReference>
<dbReference type="Pfam" id="PF14687">
    <property type="entry name" value="DUF4460"/>
    <property type="match status" value="1"/>
</dbReference>
<evidence type="ECO:0000259" key="2">
    <source>
        <dbReference type="Pfam" id="PF14688"/>
    </source>
</evidence>
<dbReference type="InterPro" id="IPR027989">
    <property type="entry name" value="DUF4461"/>
</dbReference>
<comment type="caution">
    <text evidence="3">The sequence shown here is derived from an EMBL/GenBank/DDBJ whole genome shotgun (WGS) entry which is preliminary data.</text>
</comment>
<accession>A0AAD9K066</accession>
<feature type="domain" description="DUF4461" evidence="2">
    <location>
        <begin position="172"/>
        <end position="474"/>
    </location>
</feature>
<organism evidence="3 4">
    <name type="scientific">Paralvinella palmiformis</name>
    <dbReference type="NCBI Taxonomy" id="53620"/>
    <lineage>
        <taxon>Eukaryota</taxon>
        <taxon>Metazoa</taxon>
        <taxon>Spiralia</taxon>
        <taxon>Lophotrochozoa</taxon>
        <taxon>Annelida</taxon>
        <taxon>Polychaeta</taxon>
        <taxon>Sedentaria</taxon>
        <taxon>Canalipalpata</taxon>
        <taxon>Terebellida</taxon>
        <taxon>Terebelliformia</taxon>
        <taxon>Alvinellidae</taxon>
        <taxon>Paralvinella</taxon>
    </lineage>
</organism>
<evidence type="ECO:0000259" key="1">
    <source>
        <dbReference type="Pfam" id="PF14687"/>
    </source>
</evidence>
<evidence type="ECO:0000313" key="4">
    <source>
        <dbReference type="Proteomes" id="UP001208570"/>
    </source>
</evidence>
<evidence type="ECO:0008006" key="5">
    <source>
        <dbReference type="Google" id="ProtNLM"/>
    </source>
</evidence>
<dbReference type="Proteomes" id="UP001208570">
    <property type="component" value="Unassembled WGS sequence"/>
</dbReference>
<feature type="domain" description="DUF4460" evidence="1">
    <location>
        <begin position="27"/>
        <end position="124"/>
    </location>
</feature>
<protein>
    <recommendedName>
        <fullName evidence="5">T-cell activation inhibitor, mitochondrial</fullName>
    </recommendedName>
</protein>
<proteinExistence type="predicted"/>
<dbReference type="PANTHER" id="PTHR31596:SF1">
    <property type="entry name" value="T-CELL ACTIVATION INHIBITOR, MITOCHONDRIAL"/>
    <property type="match status" value="1"/>
</dbReference>
<gene>
    <name evidence="3" type="ORF">LSH36_112g03085</name>
</gene>
<dbReference type="GO" id="GO:0005739">
    <property type="term" value="C:mitochondrion"/>
    <property type="evidence" value="ECO:0007669"/>
    <property type="project" value="TreeGrafter"/>
</dbReference>
<reference evidence="3" key="1">
    <citation type="journal article" date="2023" name="Mol. Biol. Evol.">
        <title>Third-Generation Sequencing Reveals the Adaptive Role of the Epigenome in Three Deep-Sea Polychaetes.</title>
        <authorList>
            <person name="Perez M."/>
            <person name="Aroh O."/>
            <person name="Sun Y."/>
            <person name="Lan Y."/>
            <person name="Juniper S.K."/>
            <person name="Young C.R."/>
            <person name="Angers B."/>
            <person name="Qian P.Y."/>
        </authorList>
    </citation>
    <scope>NUCLEOTIDE SEQUENCE</scope>
    <source>
        <strain evidence="3">P08H-3</strain>
    </source>
</reference>
<dbReference type="AlphaFoldDB" id="A0AAD9K066"/>
<dbReference type="Pfam" id="PF14688">
    <property type="entry name" value="DUF4461"/>
    <property type="match status" value="1"/>
</dbReference>
<evidence type="ECO:0000313" key="3">
    <source>
        <dbReference type="EMBL" id="KAK2161653.1"/>
    </source>
</evidence>